<accession>B0VHY3</accession>
<dbReference type="Pfam" id="PF13343">
    <property type="entry name" value="SBP_bac_6"/>
    <property type="match status" value="1"/>
</dbReference>
<reference evidence="2 3" key="1">
    <citation type="journal article" date="2008" name="J. Bacteriol.">
        <title>'Candidatus Cloacamonas acidaminovorans': genome sequence reconstruction provides a first glimpse of a new bacterial division.</title>
        <authorList>
            <person name="Pelletier E."/>
            <person name="Kreimeyer A."/>
            <person name="Bocs S."/>
            <person name="Rouy Z."/>
            <person name="Gyapay G."/>
            <person name="Chouari R."/>
            <person name="Riviere D."/>
            <person name="Ganesan A."/>
            <person name="Daegelen P."/>
            <person name="Sghir A."/>
            <person name="Cohen G.N."/>
            <person name="Medigue C."/>
            <person name="Weissenbach J."/>
            <person name="Le Paslier D."/>
        </authorList>
    </citation>
    <scope>NUCLEOTIDE SEQUENCE [LARGE SCALE GENOMIC DNA]</scope>
    <source>
        <strain evidence="3">Evry</strain>
    </source>
</reference>
<dbReference type="KEGG" id="caci:CLOAM1091"/>
<evidence type="ECO:0008006" key="4">
    <source>
        <dbReference type="Google" id="ProtNLM"/>
    </source>
</evidence>
<organism evidence="2 3">
    <name type="scientific">Cloacimonas acidaminovorans (strain Evry)</name>
    <dbReference type="NCBI Taxonomy" id="459349"/>
    <lineage>
        <taxon>Bacteria</taxon>
        <taxon>Pseudomonadati</taxon>
        <taxon>Candidatus Cloacimonadota</taxon>
        <taxon>Candidatus Cloacimonadia</taxon>
        <taxon>Candidatus Cloacimonadales</taxon>
        <taxon>Candidatus Cloacimonadaceae</taxon>
        <taxon>Candidatus Cloacimonas</taxon>
    </lineage>
</organism>
<dbReference type="OrthoDB" id="9769319at2"/>
<dbReference type="PANTHER" id="PTHR30006">
    <property type="entry name" value="THIAMINE-BINDING PERIPLASMIC PROTEIN-RELATED"/>
    <property type="match status" value="1"/>
</dbReference>
<dbReference type="RefSeq" id="WP_015424812.1">
    <property type="nucleotide sequence ID" value="NC_020449.1"/>
</dbReference>
<dbReference type="InterPro" id="IPR005948">
    <property type="entry name" value="ThiB-like"/>
</dbReference>
<keyword evidence="1" id="KW-0732">Signal</keyword>
<dbReference type="eggNOG" id="COG4143">
    <property type="taxonomic scope" value="Bacteria"/>
</dbReference>
<sequence>MKVWKLIPLLFIVFICSCGKENKKQESLTYKHKLVVYATDEFRKSGLEHSIIPDFQKKHNCQLEVILFRNTAELSKAVKNRDNYGKYDLAIGIDNSFAFSETLAVNFVPPESFDKELLIQETVFDPYLRFIPYAYSNLSLVYNTSLVKNPPQSFGELQDAKYLSQIAICDPQTSGLGRSMLFWSVALFGTQGYEHLWKSLRKNIYKTYSNYNEALETLKRGECSFIIGYNTTPAFLQELDPLNRNFEVSMLKEGSFQYIEAIGIHRGTKKSSLCNKFVDYFLSSEAQKMVIYKLGMFPANRKTLLPMHFSAIPFISYSVNDRLSQATIQEQINAWLDFWERLFGYQVAKGL</sequence>
<dbReference type="Proteomes" id="UP000002019">
    <property type="component" value="Chromosome"/>
</dbReference>
<dbReference type="AlphaFoldDB" id="B0VHY3"/>
<dbReference type="HOGENOM" id="CLU_026974_0_0_0"/>
<proteinExistence type="predicted"/>
<protein>
    <recommendedName>
        <fullName evidence="4">Thiamine ABC transporter substrate-binding protein</fullName>
    </recommendedName>
</protein>
<dbReference type="PANTHER" id="PTHR30006:SF2">
    <property type="entry name" value="ABC TRANSPORTER SUBSTRATE-BINDING PROTEIN"/>
    <property type="match status" value="1"/>
</dbReference>
<evidence type="ECO:0000256" key="1">
    <source>
        <dbReference type="ARBA" id="ARBA00022729"/>
    </source>
</evidence>
<keyword evidence="3" id="KW-1185">Reference proteome</keyword>
<dbReference type="GO" id="GO:0030975">
    <property type="term" value="F:thiamine binding"/>
    <property type="evidence" value="ECO:0007669"/>
    <property type="project" value="InterPro"/>
</dbReference>
<dbReference type="PROSITE" id="PS51257">
    <property type="entry name" value="PROKAR_LIPOPROTEIN"/>
    <property type="match status" value="1"/>
</dbReference>
<gene>
    <name evidence="2" type="ordered locus">CLOAM1091</name>
</gene>
<dbReference type="SUPFAM" id="SSF53850">
    <property type="entry name" value="Periplasmic binding protein-like II"/>
    <property type="match status" value="1"/>
</dbReference>
<evidence type="ECO:0000313" key="2">
    <source>
        <dbReference type="EMBL" id="CAO80954.1"/>
    </source>
</evidence>
<dbReference type="GO" id="GO:0015888">
    <property type="term" value="P:thiamine transport"/>
    <property type="evidence" value="ECO:0007669"/>
    <property type="project" value="InterPro"/>
</dbReference>
<dbReference type="EMBL" id="CU466930">
    <property type="protein sequence ID" value="CAO80954.1"/>
    <property type="molecule type" value="Genomic_DNA"/>
</dbReference>
<dbReference type="NCBIfam" id="TIGR01254">
    <property type="entry name" value="sfuA"/>
    <property type="match status" value="1"/>
</dbReference>
<dbReference type="Gene3D" id="3.40.190.10">
    <property type="entry name" value="Periplasmic binding protein-like II"/>
    <property type="match status" value="2"/>
</dbReference>
<dbReference type="STRING" id="459349.CLOAM1091"/>
<evidence type="ECO:0000313" key="3">
    <source>
        <dbReference type="Proteomes" id="UP000002019"/>
    </source>
</evidence>
<name>B0VHY3_CLOAI</name>